<evidence type="ECO:0000256" key="5">
    <source>
        <dbReference type="ARBA" id="ARBA00023014"/>
    </source>
</evidence>
<dbReference type="PANTHER" id="PTHR11228">
    <property type="entry name" value="RADICAL SAM DOMAIN PROTEIN"/>
    <property type="match status" value="1"/>
</dbReference>
<dbReference type="GO" id="GO:0051536">
    <property type="term" value="F:iron-sulfur cluster binding"/>
    <property type="evidence" value="ECO:0007669"/>
    <property type="project" value="UniProtKB-KW"/>
</dbReference>
<evidence type="ECO:0000256" key="2">
    <source>
        <dbReference type="ARBA" id="ARBA00022691"/>
    </source>
</evidence>
<dbReference type="CDD" id="cd01335">
    <property type="entry name" value="Radical_SAM"/>
    <property type="match status" value="1"/>
</dbReference>
<name>A0A927F5E2_9BACT</name>
<feature type="domain" description="Radical SAM core" evidence="6">
    <location>
        <begin position="111"/>
        <end position="244"/>
    </location>
</feature>
<dbReference type="EMBL" id="JACYFG010000006">
    <property type="protein sequence ID" value="MBD5778703.1"/>
    <property type="molecule type" value="Genomic_DNA"/>
</dbReference>
<dbReference type="GO" id="GO:0003824">
    <property type="term" value="F:catalytic activity"/>
    <property type="evidence" value="ECO:0007669"/>
    <property type="project" value="InterPro"/>
</dbReference>
<dbReference type="RefSeq" id="WP_191615833.1">
    <property type="nucleotide sequence ID" value="NZ_JACYFG010000006.1"/>
</dbReference>
<dbReference type="SUPFAM" id="SSF102114">
    <property type="entry name" value="Radical SAM enzymes"/>
    <property type="match status" value="1"/>
</dbReference>
<evidence type="ECO:0000256" key="3">
    <source>
        <dbReference type="ARBA" id="ARBA00022723"/>
    </source>
</evidence>
<evidence type="ECO:0000259" key="6">
    <source>
        <dbReference type="Pfam" id="PF04055"/>
    </source>
</evidence>
<keyword evidence="2" id="KW-0949">S-adenosyl-L-methionine</keyword>
<keyword evidence="5" id="KW-0411">Iron-sulfur</keyword>
<dbReference type="InterPro" id="IPR050377">
    <property type="entry name" value="Radical_SAM_PqqE_MftC-like"/>
</dbReference>
<dbReference type="InterPro" id="IPR058240">
    <property type="entry name" value="rSAM_sf"/>
</dbReference>
<dbReference type="SFLD" id="SFLDS00029">
    <property type="entry name" value="Radical_SAM"/>
    <property type="match status" value="1"/>
</dbReference>
<keyword evidence="8" id="KW-1185">Reference proteome</keyword>
<gene>
    <name evidence="7" type="ORF">IEN85_04320</name>
</gene>
<keyword evidence="3" id="KW-0479">Metal-binding</keyword>
<dbReference type="AlphaFoldDB" id="A0A927F5E2"/>
<organism evidence="7 8">
    <name type="scientific">Pelagicoccus enzymogenes</name>
    <dbReference type="NCBI Taxonomy" id="2773457"/>
    <lineage>
        <taxon>Bacteria</taxon>
        <taxon>Pseudomonadati</taxon>
        <taxon>Verrucomicrobiota</taxon>
        <taxon>Opitutia</taxon>
        <taxon>Puniceicoccales</taxon>
        <taxon>Pelagicoccaceae</taxon>
        <taxon>Pelagicoccus</taxon>
    </lineage>
</organism>
<reference evidence="7" key="1">
    <citation type="submission" date="2020-09" db="EMBL/GenBank/DDBJ databases">
        <title>Pelagicoccus enzymogenes sp. nov. with an EPS production, isolated from marine sediment.</title>
        <authorList>
            <person name="Feng X."/>
        </authorList>
    </citation>
    <scope>NUCLEOTIDE SEQUENCE</scope>
    <source>
        <strain evidence="7">NFK12</strain>
    </source>
</reference>
<evidence type="ECO:0000256" key="4">
    <source>
        <dbReference type="ARBA" id="ARBA00023004"/>
    </source>
</evidence>
<dbReference type="InterPro" id="IPR007197">
    <property type="entry name" value="rSAM"/>
</dbReference>
<dbReference type="Gene3D" id="3.20.20.70">
    <property type="entry name" value="Aldolase class I"/>
    <property type="match status" value="1"/>
</dbReference>
<dbReference type="SFLD" id="SFLDG01067">
    <property type="entry name" value="SPASM/twitch_domain_containing"/>
    <property type="match status" value="1"/>
</dbReference>
<evidence type="ECO:0000313" key="8">
    <source>
        <dbReference type="Proteomes" id="UP000622317"/>
    </source>
</evidence>
<sequence length="434" mass="49703">MNFEGYVDHTENGEIFGWVRNRDEPQQRVAVTIRLSNGWSKTLLADQPREDLRASSIGDGRYGFKTSVPFKIAHEGHITVSVSVKRSDYILENSGRQLLIEHPIQLIAGDISNNCNLRCPFCITDYSLTKGLRNMPAEVFEKAIPLLPLVPDGMFWLSCMHEATVHPQIIDFIQSVPSHLRKKLSFTTNLCKNLTDDTLRALANSNIHSIRISIDSIDPERFAELRKGGRLEKFLANLTRLSHFMKSSQTAPKIRYITMAFASNVHEILPVIMKCKEILPAYAHEVRFIFYQPHIAKWGQKNILPLDQWNEMKQEVESHAGSEHVEFYDPFPDTHSSFEKAIGIDTYKPSPAVFGGTCNPKQYTPADPLVNNRTKIPNEPLTFRLRWDGLLSHEKMPESDFLEYIQNLTPKYFVDMRIASQPEELDGWQKGIYE</sequence>
<keyword evidence="4" id="KW-0408">Iron</keyword>
<dbReference type="PANTHER" id="PTHR11228:SF7">
    <property type="entry name" value="PQQA PEPTIDE CYCLASE"/>
    <property type="match status" value="1"/>
</dbReference>
<proteinExistence type="predicted"/>
<evidence type="ECO:0000313" key="7">
    <source>
        <dbReference type="EMBL" id="MBD5778703.1"/>
    </source>
</evidence>
<dbReference type="Proteomes" id="UP000622317">
    <property type="component" value="Unassembled WGS sequence"/>
</dbReference>
<comment type="caution">
    <text evidence="7">The sequence shown here is derived from an EMBL/GenBank/DDBJ whole genome shotgun (WGS) entry which is preliminary data.</text>
</comment>
<evidence type="ECO:0000256" key="1">
    <source>
        <dbReference type="ARBA" id="ARBA00001966"/>
    </source>
</evidence>
<protein>
    <submittedName>
        <fullName evidence="7">Radical SAM protein</fullName>
    </submittedName>
</protein>
<dbReference type="Pfam" id="PF04055">
    <property type="entry name" value="Radical_SAM"/>
    <property type="match status" value="1"/>
</dbReference>
<accession>A0A927F5E2</accession>
<comment type="cofactor">
    <cofactor evidence="1">
        <name>[4Fe-4S] cluster</name>
        <dbReference type="ChEBI" id="CHEBI:49883"/>
    </cofactor>
</comment>
<dbReference type="GO" id="GO:0046872">
    <property type="term" value="F:metal ion binding"/>
    <property type="evidence" value="ECO:0007669"/>
    <property type="project" value="UniProtKB-KW"/>
</dbReference>
<dbReference type="InterPro" id="IPR013785">
    <property type="entry name" value="Aldolase_TIM"/>
</dbReference>